<dbReference type="InterPro" id="IPR013968">
    <property type="entry name" value="PKS_KR"/>
</dbReference>
<name>A0A4U0MU59_9ACTN</name>
<dbReference type="EMBL" id="SUMB01000012">
    <property type="protein sequence ID" value="TJZ44509.1"/>
    <property type="molecule type" value="Genomic_DNA"/>
</dbReference>
<gene>
    <name evidence="2" type="ORF">FCH28_29635</name>
</gene>
<dbReference type="Proteomes" id="UP000308697">
    <property type="component" value="Unassembled WGS sequence"/>
</dbReference>
<keyword evidence="3" id="KW-1185">Reference proteome</keyword>
<organism evidence="2 3">
    <name type="scientific">Streptomyces piniterrae</name>
    <dbReference type="NCBI Taxonomy" id="2571125"/>
    <lineage>
        <taxon>Bacteria</taxon>
        <taxon>Bacillati</taxon>
        <taxon>Actinomycetota</taxon>
        <taxon>Actinomycetes</taxon>
        <taxon>Kitasatosporales</taxon>
        <taxon>Streptomycetaceae</taxon>
        <taxon>Streptomyces</taxon>
    </lineage>
</organism>
<dbReference type="AlphaFoldDB" id="A0A4U0MU59"/>
<dbReference type="InterPro" id="IPR036291">
    <property type="entry name" value="NAD(P)-bd_dom_sf"/>
</dbReference>
<protein>
    <submittedName>
        <fullName evidence="2">KR domain-containing protein</fullName>
    </submittedName>
</protein>
<comment type="caution">
    <text evidence="2">The sequence shown here is derived from an EMBL/GenBank/DDBJ whole genome shotgun (WGS) entry which is preliminary data.</text>
</comment>
<dbReference type="Pfam" id="PF08659">
    <property type="entry name" value="KR"/>
    <property type="match status" value="1"/>
</dbReference>
<reference evidence="2 3" key="1">
    <citation type="submission" date="2019-04" db="EMBL/GenBank/DDBJ databases">
        <title>Streptomyces piniterrae sp. nov., a heliquinomycin-producing actinomycete isolated from rhizosphere soil of Pinus yunnanensis.</title>
        <authorList>
            <person name="Zhuang X."/>
            <person name="Zhao J."/>
        </authorList>
    </citation>
    <scope>NUCLEOTIDE SEQUENCE [LARGE SCALE GENOMIC DNA]</scope>
    <source>
        <strain evidence="3">jys28</strain>
    </source>
</reference>
<evidence type="ECO:0000313" key="2">
    <source>
        <dbReference type="EMBL" id="TJZ44509.1"/>
    </source>
</evidence>
<evidence type="ECO:0000259" key="1">
    <source>
        <dbReference type="Pfam" id="PF08659"/>
    </source>
</evidence>
<evidence type="ECO:0000313" key="3">
    <source>
        <dbReference type="Proteomes" id="UP000308697"/>
    </source>
</evidence>
<dbReference type="SUPFAM" id="SSF51735">
    <property type="entry name" value="NAD(P)-binding Rossmann-fold domains"/>
    <property type="match status" value="1"/>
</dbReference>
<proteinExistence type="predicted"/>
<dbReference type="OrthoDB" id="9033521at2"/>
<accession>A0A4U0MU59</accession>
<dbReference type="Gene3D" id="3.40.50.720">
    <property type="entry name" value="NAD(P)-binding Rossmann-like Domain"/>
    <property type="match status" value="1"/>
</dbReference>
<sequence>MAASAVYDGAMTTVLIIGAGDMGERVADGLAAGGRGRRLLVAGRSSARHDIAATVASARDCLVEAVRLDASRQDEVAELLTATRPDLVVHCASLRSPWAMSGRPDPAARAVAAAGLGLRLPYQLPLVLSVMRAVREAGYTGPVANLSFPDVTGPILARLGLAPTVGLGNAAMMQLRVRAALRAAHPDRPAPLIRVLGHHAHVFDVMQARQPADPEQRCRVYLGEEGRRGDSLAYQAPPLAPGPRYNVVTAAAVIPVLEALLPGAGPLRHSTAAPAGLPGGYPVRIVDGSVALDLPPGLTEADAIAFNERMAGGDGVDHIDDAGTVHLTAAGHRAVAGIAPDLAHPIAIDELAERAALLDSVLA</sequence>
<feature type="domain" description="Ketoreductase (KR)" evidence="1">
    <location>
        <begin position="13"/>
        <end position="92"/>
    </location>
</feature>